<organism evidence="3 4">
    <name type="scientific">Pseudothauera nasutitermitis</name>
    <dbReference type="NCBI Taxonomy" id="2565930"/>
    <lineage>
        <taxon>Bacteria</taxon>
        <taxon>Pseudomonadati</taxon>
        <taxon>Pseudomonadota</taxon>
        <taxon>Betaproteobacteria</taxon>
        <taxon>Rhodocyclales</taxon>
        <taxon>Zoogloeaceae</taxon>
        <taxon>Pseudothauera</taxon>
    </lineage>
</organism>
<dbReference type="InterPro" id="IPR019546">
    <property type="entry name" value="TAT_signal_bac_arc"/>
</dbReference>
<dbReference type="NCBIfam" id="TIGR01409">
    <property type="entry name" value="TAT_signal_seq"/>
    <property type="match status" value="1"/>
</dbReference>
<dbReference type="InterPro" id="IPR038162">
    <property type="entry name" value="SoxY_sf"/>
</dbReference>
<comment type="caution">
    <text evidence="3">The sequence shown here is derived from an EMBL/GenBank/DDBJ whole genome shotgun (WGS) entry which is preliminary data.</text>
</comment>
<dbReference type="AlphaFoldDB" id="A0A4S4ARH6"/>
<name>A0A4S4ARH6_9RHOO</name>
<feature type="chain" id="PRO_5020620096" evidence="1">
    <location>
        <begin position="28"/>
        <end position="150"/>
    </location>
</feature>
<reference evidence="3 4" key="1">
    <citation type="submission" date="2019-04" db="EMBL/GenBank/DDBJ databases">
        <title>Azoarcus nasutitermitis sp. nov. isolated from termite nest.</title>
        <authorList>
            <person name="Lin S.-Y."/>
            <person name="Hameed A."/>
            <person name="Hsu Y.-H."/>
            <person name="Young C.-C."/>
        </authorList>
    </citation>
    <scope>NUCLEOTIDE SEQUENCE [LARGE SCALE GENOMIC DNA]</scope>
    <source>
        <strain evidence="3 4">CC-YHH838</strain>
    </source>
</reference>
<dbReference type="Pfam" id="PF13501">
    <property type="entry name" value="SoxY"/>
    <property type="match status" value="1"/>
</dbReference>
<dbReference type="InterPro" id="IPR006311">
    <property type="entry name" value="TAT_signal"/>
</dbReference>
<protein>
    <submittedName>
        <fullName evidence="3">Twin-arginine translocation signal domain-containing protein</fullName>
    </submittedName>
</protein>
<evidence type="ECO:0000256" key="1">
    <source>
        <dbReference type="SAM" id="SignalP"/>
    </source>
</evidence>
<dbReference type="PROSITE" id="PS51318">
    <property type="entry name" value="TAT"/>
    <property type="match status" value="1"/>
</dbReference>
<sequence length="150" mass="15686">MNRRRFLHHCAALGALLAGGLPLAARAAGLAARPPFEAKTLAAALQALGASETRSSADLLLEAPDVAENGASVPLDITSKLPDTRRISVLVDDNPQPLAMQLEFSPGVQARFHGRVKLNRSSTVRVLAEAGDAKYLVSRPVQVTIGGCGV</sequence>
<evidence type="ECO:0000313" key="3">
    <source>
        <dbReference type="EMBL" id="THF62433.1"/>
    </source>
</evidence>
<feature type="signal peptide" evidence="1">
    <location>
        <begin position="1"/>
        <end position="27"/>
    </location>
</feature>
<evidence type="ECO:0000313" key="4">
    <source>
        <dbReference type="Proteomes" id="UP000308430"/>
    </source>
</evidence>
<dbReference type="EMBL" id="SSOC01000007">
    <property type="protein sequence ID" value="THF62433.1"/>
    <property type="molecule type" value="Genomic_DNA"/>
</dbReference>
<evidence type="ECO:0000259" key="2">
    <source>
        <dbReference type="Pfam" id="PF13501"/>
    </source>
</evidence>
<dbReference type="Gene3D" id="2.60.40.2470">
    <property type="entry name" value="SoxY domain"/>
    <property type="match status" value="1"/>
</dbReference>
<dbReference type="PIRSF" id="PIRSF010312">
    <property type="entry name" value="Sulphur_oxidation_SoxY"/>
    <property type="match status" value="1"/>
</dbReference>
<proteinExistence type="predicted"/>
<feature type="domain" description="Ig-like SoxY" evidence="2">
    <location>
        <begin position="47"/>
        <end position="148"/>
    </location>
</feature>
<keyword evidence="1" id="KW-0732">Signal</keyword>
<dbReference type="RefSeq" id="WP_136349853.1">
    <property type="nucleotide sequence ID" value="NZ_SSOC01000007.1"/>
</dbReference>
<gene>
    <name evidence="3" type="ORF">E6C76_18320</name>
</gene>
<keyword evidence="4" id="KW-1185">Reference proteome</keyword>
<dbReference type="Proteomes" id="UP000308430">
    <property type="component" value="Unassembled WGS sequence"/>
</dbReference>
<dbReference type="InterPro" id="IPR032711">
    <property type="entry name" value="SoxY"/>
</dbReference>
<dbReference type="OrthoDB" id="9798154at2"/>
<accession>A0A4S4ARH6</accession>
<dbReference type="InterPro" id="IPR016568">
    <property type="entry name" value="Sulphur_oxidation_SoxY"/>
</dbReference>